<dbReference type="InterPro" id="IPR015424">
    <property type="entry name" value="PyrdxlP-dep_Trfase"/>
</dbReference>
<dbReference type="InterPro" id="IPR004839">
    <property type="entry name" value="Aminotransferase_I/II_large"/>
</dbReference>
<dbReference type="InterPro" id="IPR051798">
    <property type="entry name" value="Class-II_PLP-Dep_Aminotrans"/>
</dbReference>
<name>A0A1H6VGX1_9LACT</name>
<comment type="cofactor">
    <cofactor evidence="1">
        <name>pyridoxal 5'-phosphate</name>
        <dbReference type="ChEBI" id="CHEBI:597326"/>
    </cofactor>
</comment>
<comment type="similarity">
    <text evidence="5">Belongs to the class-II pyridoxal-phosphate-dependent aminotransferase family. MalY/PatB cystathionine beta-lyase subfamily.</text>
</comment>
<sequence>MDFEKIIDRKQTDSVKWDTIEETFNHPDVLPMWIADMDFDSPIPIKEALRRVIDEEILGYSFPGNSLLEAIIEWQKDYHDMRIEENDILFSPGVLSSIAVTIASLTEPGDSILIHDPVYPPFYSMCEKNNRHIFRSSLILSEGRYEMNFKDMESQFKKKNIKLFILSNPHNPGGRVWSKEELIRLTDLCIKYGVILISDEIHSDLVYHENTCVSPVTLNESYKNWIVTLHSATKTFNIAGVKASFMIVFNEMLKNKIIKVQEETELGVINTFGMRATEAAFSNSREWHKVLLSKLESNRRIVIDYFDKNLPNISYMNPESTYLFWFNASSLEINPSELRGTFADIGKVGLNDGISYGPNGGPYMRLNFAVPEPILIEGLNRIKSVFDHFSK</sequence>
<dbReference type="PANTHER" id="PTHR43525:SF1">
    <property type="entry name" value="PROTEIN MALY"/>
    <property type="match status" value="1"/>
</dbReference>
<keyword evidence="3" id="KW-0663">Pyridoxal phosphate</keyword>
<dbReference type="RefSeq" id="WP_091636592.1">
    <property type="nucleotide sequence ID" value="NZ_FNYW01000055.1"/>
</dbReference>
<proteinExistence type="inferred from homology"/>
<accession>A0A1H6VGX1</accession>
<evidence type="ECO:0000259" key="6">
    <source>
        <dbReference type="Pfam" id="PF00155"/>
    </source>
</evidence>
<keyword evidence="4 7" id="KW-0456">Lyase</keyword>
<dbReference type="AlphaFoldDB" id="A0A1H6VGX1"/>
<dbReference type="OrthoDB" id="9802872at2"/>
<evidence type="ECO:0000256" key="3">
    <source>
        <dbReference type="ARBA" id="ARBA00022898"/>
    </source>
</evidence>
<dbReference type="Gene3D" id="3.40.640.10">
    <property type="entry name" value="Type I PLP-dependent aspartate aminotransferase-like (Major domain)"/>
    <property type="match status" value="1"/>
</dbReference>
<dbReference type="Gene3D" id="3.90.1150.10">
    <property type="entry name" value="Aspartate Aminotransferase, domain 1"/>
    <property type="match status" value="1"/>
</dbReference>
<dbReference type="Pfam" id="PF00155">
    <property type="entry name" value="Aminotran_1_2"/>
    <property type="match status" value="1"/>
</dbReference>
<evidence type="ECO:0000256" key="1">
    <source>
        <dbReference type="ARBA" id="ARBA00001933"/>
    </source>
</evidence>
<dbReference type="GO" id="GO:0047804">
    <property type="term" value="F:cysteine-S-conjugate beta-lyase activity"/>
    <property type="evidence" value="ECO:0007669"/>
    <property type="project" value="UniProtKB-EC"/>
</dbReference>
<dbReference type="PANTHER" id="PTHR43525">
    <property type="entry name" value="PROTEIN MALY"/>
    <property type="match status" value="1"/>
</dbReference>
<evidence type="ECO:0000313" key="7">
    <source>
        <dbReference type="EMBL" id="SEJ03793.1"/>
    </source>
</evidence>
<feature type="domain" description="Aminotransferase class I/classII large" evidence="6">
    <location>
        <begin position="35"/>
        <end position="328"/>
    </location>
</feature>
<reference evidence="8" key="1">
    <citation type="submission" date="2016-10" db="EMBL/GenBank/DDBJ databases">
        <authorList>
            <person name="Varghese N."/>
            <person name="Submissions S."/>
        </authorList>
    </citation>
    <scope>NUCLEOTIDE SEQUENCE [LARGE SCALE GENOMIC DNA]</scope>
    <source>
        <strain evidence="8">DSM 25751</strain>
    </source>
</reference>
<dbReference type="EC" id="4.4.1.13" evidence="2"/>
<dbReference type="STRING" id="1130080.SAMN04488113_1556"/>
<dbReference type="CDD" id="cd00609">
    <property type="entry name" value="AAT_like"/>
    <property type="match status" value="1"/>
</dbReference>
<keyword evidence="8" id="KW-1185">Reference proteome</keyword>
<dbReference type="NCBIfam" id="TIGR04350">
    <property type="entry name" value="C_S_lyase_PatB"/>
    <property type="match status" value="1"/>
</dbReference>
<dbReference type="InterPro" id="IPR015421">
    <property type="entry name" value="PyrdxlP-dep_Trfase_major"/>
</dbReference>
<dbReference type="InterPro" id="IPR015422">
    <property type="entry name" value="PyrdxlP-dep_Trfase_small"/>
</dbReference>
<dbReference type="EMBL" id="FNYW01000055">
    <property type="protein sequence ID" value="SEJ03793.1"/>
    <property type="molecule type" value="Genomic_DNA"/>
</dbReference>
<evidence type="ECO:0000256" key="4">
    <source>
        <dbReference type="ARBA" id="ARBA00023239"/>
    </source>
</evidence>
<gene>
    <name evidence="7" type="ORF">SAMN04488113_1556</name>
</gene>
<evidence type="ECO:0000256" key="5">
    <source>
        <dbReference type="ARBA" id="ARBA00037974"/>
    </source>
</evidence>
<dbReference type="Proteomes" id="UP000198564">
    <property type="component" value="Unassembled WGS sequence"/>
</dbReference>
<protein>
    <recommendedName>
        <fullName evidence="2">cysteine-S-conjugate beta-lyase</fullName>
        <ecNumber evidence="2">4.4.1.13</ecNumber>
    </recommendedName>
</protein>
<evidence type="ECO:0000313" key="8">
    <source>
        <dbReference type="Proteomes" id="UP000198564"/>
    </source>
</evidence>
<dbReference type="GO" id="GO:0030170">
    <property type="term" value="F:pyridoxal phosphate binding"/>
    <property type="evidence" value="ECO:0007669"/>
    <property type="project" value="InterPro"/>
</dbReference>
<dbReference type="SUPFAM" id="SSF53383">
    <property type="entry name" value="PLP-dependent transferases"/>
    <property type="match status" value="1"/>
</dbReference>
<dbReference type="InterPro" id="IPR027619">
    <property type="entry name" value="C-S_lyase_PatB-like"/>
</dbReference>
<organism evidence="7 8">
    <name type="scientific">Alkalibacterium gilvum</name>
    <dbReference type="NCBI Taxonomy" id="1130080"/>
    <lineage>
        <taxon>Bacteria</taxon>
        <taxon>Bacillati</taxon>
        <taxon>Bacillota</taxon>
        <taxon>Bacilli</taxon>
        <taxon>Lactobacillales</taxon>
        <taxon>Carnobacteriaceae</taxon>
        <taxon>Alkalibacterium</taxon>
    </lineage>
</organism>
<evidence type="ECO:0000256" key="2">
    <source>
        <dbReference type="ARBA" id="ARBA00012224"/>
    </source>
</evidence>